<evidence type="ECO:0000313" key="5">
    <source>
        <dbReference type="Proteomes" id="UP001628179"/>
    </source>
</evidence>
<keyword evidence="5" id="KW-1185">Reference proteome</keyword>
<gene>
    <name evidence="4" type="ORF">MFIFM68171_10848</name>
</gene>
<dbReference type="PROSITE" id="PS51762">
    <property type="entry name" value="GH16_2"/>
    <property type="match status" value="1"/>
</dbReference>
<organism evidence="4 5">
    <name type="scientific">Madurella fahalii</name>
    <dbReference type="NCBI Taxonomy" id="1157608"/>
    <lineage>
        <taxon>Eukaryota</taxon>
        <taxon>Fungi</taxon>
        <taxon>Dikarya</taxon>
        <taxon>Ascomycota</taxon>
        <taxon>Pezizomycotina</taxon>
        <taxon>Sordariomycetes</taxon>
        <taxon>Sordariomycetidae</taxon>
        <taxon>Sordariales</taxon>
        <taxon>Sordariales incertae sedis</taxon>
        <taxon>Madurella</taxon>
    </lineage>
</organism>
<dbReference type="InterPro" id="IPR000757">
    <property type="entry name" value="Beta-glucanase-like"/>
</dbReference>
<dbReference type="RefSeq" id="XP_070922368.1">
    <property type="nucleotide sequence ID" value="XM_071066267.1"/>
</dbReference>
<dbReference type="GO" id="GO:0016787">
    <property type="term" value="F:hydrolase activity"/>
    <property type="evidence" value="ECO:0007669"/>
    <property type="project" value="UniProtKB-KW"/>
</dbReference>
<dbReference type="Pfam" id="PF00722">
    <property type="entry name" value="Glyco_hydro_16"/>
    <property type="match status" value="1"/>
</dbReference>
<keyword evidence="4" id="KW-0378">Hydrolase</keyword>
<dbReference type="PANTHER" id="PTHR38121">
    <property type="entry name" value="GH16 DOMAIN-CONTAINING PROTEIN"/>
    <property type="match status" value="1"/>
</dbReference>
<accession>A0ABQ0GSD0</accession>
<dbReference type="GeneID" id="98181590"/>
<dbReference type="PANTHER" id="PTHR38121:SF4">
    <property type="entry name" value="GH16 DOMAIN-CONTAINING PROTEIN-RELATED"/>
    <property type="match status" value="1"/>
</dbReference>
<name>A0ABQ0GSD0_9PEZI</name>
<feature type="chain" id="PRO_5047242235" evidence="2">
    <location>
        <begin position="31"/>
        <end position="384"/>
    </location>
</feature>
<evidence type="ECO:0000256" key="2">
    <source>
        <dbReference type="SAM" id="SignalP"/>
    </source>
</evidence>
<keyword evidence="2" id="KW-0732">Signal</keyword>
<dbReference type="Gene3D" id="2.60.120.200">
    <property type="match status" value="1"/>
</dbReference>
<comment type="caution">
    <text evidence="4">The sequence shown here is derived from an EMBL/GenBank/DDBJ whole genome shotgun (WGS) entry which is preliminary data.</text>
</comment>
<dbReference type="CDD" id="cd00413">
    <property type="entry name" value="Glyco_hydrolase_16"/>
    <property type="match status" value="1"/>
</dbReference>
<feature type="signal peptide" evidence="2">
    <location>
        <begin position="1"/>
        <end position="30"/>
    </location>
</feature>
<dbReference type="SUPFAM" id="SSF49899">
    <property type="entry name" value="Concanavalin A-like lectins/glucanases"/>
    <property type="match status" value="1"/>
</dbReference>
<keyword evidence="1" id="KW-1133">Transmembrane helix</keyword>
<proteinExistence type="predicted"/>
<keyword evidence="1" id="KW-0812">Transmembrane</keyword>
<sequence length="384" mass="42620">MEALKRMMRLPASLSSLVILISATAPLAAAAEPSLTEDSNCGCFLTNGNESSYFANHRFFDFRSLSEYAGVPPTIRDADSSPGADKTSAFFERQEWTDFWMLSNWDNRHNLREDASVLMVNSPNNVYIEANNEPNPASQTWLTLRTQRLAEFQTAAEIESASAEYKHLSVRMRARTVGARGAITAMFTYRRGDTLADVQEADLEIRTADPRNLIHYTNQPAYTDAGDVVVHATRNVSIPGGRDWTEWATHRMDWTPGKTTWYIDDVLVAQIDFQAPRDESNIILNAWSDGGKWTGNMSVNDAAYLQVQWIEVVFNNTAEEGQERTQGLCGRVCSIDETPELGRPVMLWNNGPAMNAAGRWAAWMPIGVVGVVGVVSLFLAGLLG</sequence>
<evidence type="ECO:0000313" key="4">
    <source>
        <dbReference type="EMBL" id="GAB1320638.1"/>
    </source>
</evidence>
<evidence type="ECO:0000259" key="3">
    <source>
        <dbReference type="PROSITE" id="PS51762"/>
    </source>
</evidence>
<feature type="domain" description="GH16" evidence="3">
    <location>
        <begin position="66"/>
        <end position="318"/>
    </location>
</feature>
<dbReference type="EMBL" id="BAAFSV010000006">
    <property type="protein sequence ID" value="GAB1320638.1"/>
    <property type="molecule type" value="Genomic_DNA"/>
</dbReference>
<dbReference type="Proteomes" id="UP001628179">
    <property type="component" value="Unassembled WGS sequence"/>
</dbReference>
<protein>
    <submittedName>
        <fullName evidence="4">Glycoside hydrolase family 16 protein</fullName>
    </submittedName>
</protein>
<keyword evidence="1" id="KW-0472">Membrane</keyword>
<reference evidence="4 5" key="1">
    <citation type="submission" date="2024-09" db="EMBL/GenBank/DDBJ databases">
        <title>Itraconazole resistance in Madurella fahalii resulting from another homologue of gene encoding cytochrome P450 14-alpha sterol demethylase (CYP51).</title>
        <authorList>
            <person name="Yoshioka I."/>
            <person name="Fahal A.H."/>
            <person name="Kaneko S."/>
            <person name="Yaguchi T."/>
        </authorList>
    </citation>
    <scope>NUCLEOTIDE SEQUENCE [LARGE SCALE GENOMIC DNA]</scope>
    <source>
        <strain evidence="4 5">IFM 68171</strain>
    </source>
</reference>
<evidence type="ECO:0000256" key="1">
    <source>
        <dbReference type="SAM" id="Phobius"/>
    </source>
</evidence>
<dbReference type="InterPro" id="IPR013320">
    <property type="entry name" value="ConA-like_dom_sf"/>
</dbReference>
<feature type="transmembrane region" description="Helical" evidence="1">
    <location>
        <begin position="360"/>
        <end position="383"/>
    </location>
</feature>